<sequence>MIVIDTSVFIDALFNFNEERNKKAKRFFRLVQDNSIQIFEPDIFKIELIGQLVRRLKHDEAIMLYELITENIEFIETLKLWEISFDIALKTGCRAIDSFYIGTANVRNALLISNDKFQVESARKFGVKAFYLIEEIKDVEKALGG</sequence>
<dbReference type="InterPro" id="IPR002716">
    <property type="entry name" value="PIN_dom"/>
</dbReference>
<proteinExistence type="predicted"/>
<dbReference type="InterPro" id="IPR051619">
    <property type="entry name" value="TypeII_TA_RNase_PINc/VapC"/>
</dbReference>
<evidence type="ECO:0000259" key="2">
    <source>
        <dbReference type="Pfam" id="PF01850"/>
    </source>
</evidence>
<evidence type="ECO:0000313" key="4">
    <source>
        <dbReference type="Proteomes" id="UP000066042"/>
    </source>
</evidence>
<dbReference type="SUPFAM" id="SSF88723">
    <property type="entry name" value="PIN domain-like"/>
    <property type="match status" value="1"/>
</dbReference>
<dbReference type="PATRIC" id="fig|55802.8.peg.2226"/>
<gene>
    <name evidence="3" type="ORF">TBCH5v1_2244</name>
</gene>
<keyword evidence="1" id="KW-0460">Magnesium</keyword>
<dbReference type="RefSeq" id="WP_056934585.1">
    <property type="nucleotide sequence ID" value="NZ_CP013050.1"/>
</dbReference>
<dbReference type="AlphaFoldDB" id="A0A0S1XEF3"/>
<reference evidence="3 4" key="1">
    <citation type="journal article" date="2016" name="Genome Announc.">
        <title>Complete genome sequence of the hyperthermophilic and piezophilic archaeon Thermococcus barophilus Ch5, capable of growth at the expense of hydrogenogenesis from carbon monoxide and formate.</title>
        <authorList>
            <person name="Oger P."/>
            <person name="Sokolova T.G."/>
            <person name="Kozhevnikova D.A."/>
            <person name="Taranov E.A."/>
            <person name="Vannier P."/>
            <person name="Lee H.S."/>
            <person name="Kwon K.K."/>
            <person name="Kang S.G."/>
            <person name="Lee J.H."/>
            <person name="Bonch-Osmolovskaya E.A."/>
            <person name="Lebedinsky A.V."/>
        </authorList>
    </citation>
    <scope>NUCLEOTIDE SEQUENCE [LARGE SCALE GENOMIC DNA]</scope>
    <source>
        <strain evidence="4">Ch5</strain>
    </source>
</reference>
<dbReference type="PANTHER" id="PTHR35901:SF1">
    <property type="entry name" value="EXONUCLEASE VAPC9"/>
    <property type="match status" value="1"/>
</dbReference>
<dbReference type="Pfam" id="PF01850">
    <property type="entry name" value="PIN"/>
    <property type="match status" value="1"/>
</dbReference>
<dbReference type="PANTHER" id="PTHR35901">
    <property type="entry name" value="RIBONUCLEASE VAPC3"/>
    <property type="match status" value="1"/>
</dbReference>
<evidence type="ECO:0000313" key="3">
    <source>
        <dbReference type="EMBL" id="ALM76141.1"/>
    </source>
</evidence>
<dbReference type="Proteomes" id="UP000066042">
    <property type="component" value="Chromosome"/>
</dbReference>
<organism evidence="3 4">
    <name type="scientific">Thermococcus barophilus</name>
    <dbReference type="NCBI Taxonomy" id="55802"/>
    <lineage>
        <taxon>Archaea</taxon>
        <taxon>Methanobacteriati</taxon>
        <taxon>Methanobacteriota</taxon>
        <taxon>Thermococci</taxon>
        <taxon>Thermococcales</taxon>
        <taxon>Thermococcaceae</taxon>
        <taxon>Thermococcus</taxon>
    </lineage>
</organism>
<name>A0A0S1XEF3_THEBA</name>
<dbReference type="EMBL" id="CP013050">
    <property type="protein sequence ID" value="ALM76141.1"/>
    <property type="molecule type" value="Genomic_DNA"/>
</dbReference>
<accession>A0A0S1XEF3</accession>
<dbReference type="GeneID" id="26137464"/>
<dbReference type="InterPro" id="IPR029060">
    <property type="entry name" value="PIN-like_dom_sf"/>
</dbReference>
<evidence type="ECO:0000256" key="1">
    <source>
        <dbReference type="ARBA" id="ARBA00022842"/>
    </source>
</evidence>
<dbReference type="InterPro" id="IPR044153">
    <property type="entry name" value="PIN_Pae0151-like"/>
</dbReference>
<dbReference type="Gene3D" id="3.40.50.1010">
    <property type="entry name" value="5'-nuclease"/>
    <property type="match status" value="1"/>
</dbReference>
<dbReference type="STRING" id="55802.TBCH5v1_2244"/>
<feature type="domain" description="PIN" evidence="2">
    <location>
        <begin position="2"/>
        <end position="116"/>
    </location>
</feature>
<protein>
    <recommendedName>
        <fullName evidence="2">PIN domain-containing protein</fullName>
    </recommendedName>
</protein>
<dbReference type="CDD" id="cd09873">
    <property type="entry name" value="PIN_Pae0151-like"/>
    <property type="match status" value="1"/>
</dbReference>